<accession>A0A6A5TY74</accession>
<protein>
    <submittedName>
        <fullName evidence="1">Uncharacterized protein</fullName>
    </submittedName>
</protein>
<reference evidence="1" key="1">
    <citation type="journal article" date="2020" name="Stud. Mycol.">
        <title>101 Dothideomycetes genomes: a test case for predicting lifestyles and emergence of pathogens.</title>
        <authorList>
            <person name="Haridas S."/>
            <person name="Albert R."/>
            <person name="Binder M."/>
            <person name="Bloem J."/>
            <person name="Labutti K."/>
            <person name="Salamov A."/>
            <person name="Andreopoulos B."/>
            <person name="Baker S."/>
            <person name="Barry K."/>
            <person name="Bills G."/>
            <person name="Bluhm B."/>
            <person name="Cannon C."/>
            <person name="Castanera R."/>
            <person name="Culley D."/>
            <person name="Daum C."/>
            <person name="Ezra D."/>
            <person name="Gonzalez J."/>
            <person name="Henrissat B."/>
            <person name="Kuo A."/>
            <person name="Liang C."/>
            <person name="Lipzen A."/>
            <person name="Lutzoni F."/>
            <person name="Magnuson J."/>
            <person name="Mondo S."/>
            <person name="Nolan M."/>
            <person name="Ohm R."/>
            <person name="Pangilinan J."/>
            <person name="Park H.-J."/>
            <person name="Ramirez L."/>
            <person name="Alfaro M."/>
            <person name="Sun H."/>
            <person name="Tritt A."/>
            <person name="Yoshinaga Y."/>
            <person name="Zwiers L.-H."/>
            <person name="Turgeon B."/>
            <person name="Goodwin S."/>
            <person name="Spatafora J."/>
            <person name="Crous P."/>
            <person name="Grigoriev I."/>
        </authorList>
    </citation>
    <scope>NUCLEOTIDE SEQUENCE</scope>
    <source>
        <strain evidence="1">CBS 675.92</strain>
    </source>
</reference>
<sequence length="165" mass="19038">MTPPPTRPSAKETLYKQRYQAICEYFENFFISKNNQYFHDDMTYAKEGVSTIKFFFSADPTCAELMASLSTLKSEGCGKPENVKTMYELLAAAAEFALNDLMEGKTEAERNERKRAERKRILEYSLAGIDDYPHLQEQATRCVRKFWVIEGDGESGWTEQDLKDE</sequence>
<name>A0A6A5TY74_9PLEO</name>
<gene>
    <name evidence="1" type="ORF">CC80DRAFT_503901</name>
</gene>
<proteinExistence type="predicted"/>
<evidence type="ECO:0000313" key="2">
    <source>
        <dbReference type="Proteomes" id="UP000800035"/>
    </source>
</evidence>
<evidence type="ECO:0000313" key="1">
    <source>
        <dbReference type="EMBL" id="KAF1957591.1"/>
    </source>
</evidence>
<keyword evidence="2" id="KW-1185">Reference proteome</keyword>
<dbReference type="EMBL" id="ML976989">
    <property type="protein sequence ID" value="KAF1957591.1"/>
    <property type="molecule type" value="Genomic_DNA"/>
</dbReference>
<dbReference type="AlphaFoldDB" id="A0A6A5TY74"/>
<organism evidence="1 2">
    <name type="scientific">Byssothecium circinans</name>
    <dbReference type="NCBI Taxonomy" id="147558"/>
    <lineage>
        <taxon>Eukaryota</taxon>
        <taxon>Fungi</taxon>
        <taxon>Dikarya</taxon>
        <taxon>Ascomycota</taxon>
        <taxon>Pezizomycotina</taxon>
        <taxon>Dothideomycetes</taxon>
        <taxon>Pleosporomycetidae</taxon>
        <taxon>Pleosporales</taxon>
        <taxon>Massarineae</taxon>
        <taxon>Massarinaceae</taxon>
        <taxon>Byssothecium</taxon>
    </lineage>
</organism>
<dbReference type="Proteomes" id="UP000800035">
    <property type="component" value="Unassembled WGS sequence"/>
</dbReference>